<sequence length="288" mass="29737">MNRSLPLRLVVVAAVSAMGLSACGGSSGSSSDTQSTSAAVPSAAAPSSAAAIDQGVWGAVQSSGVLRSCAVDGLLPYSSSDPKQPGLEVELAGALAKAMGVTNETVWVGTWDGLIPSLTSGQCDAIIDGLFITDERKKVVDFSDPTWGSGEVLMVRKDVDGISSLADLKDKCVGALQGSVTVDHLKAAGLEPRIYPSQNELILDVGNGGCDAAYLESPSAGWALQQDATLDLKIVDSYKSDEIFFEGIAVDKNQPVLLEQLNSAIASVQSDGTLASILESYSIPVYLP</sequence>
<dbReference type="Pfam" id="PF00497">
    <property type="entry name" value="SBP_bac_3"/>
    <property type="match status" value="1"/>
</dbReference>
<dbReference type="InterPro" id="IPR001638">
    <property type="entry name" value="Solute-binding_3/MltF_N"/>
</dbReference>
<dbReference type="Gene3D" id="3.40.190.10">
    <property type="entry name" value="Periplasmic binding protein-like II"/>
    <property type="match status" value="2"/>
</dbReference>
<dbReference type="PROSITE" id="PS51257">
    <property type="entry name" value="PROKAR_LIPOPROTEIN"/>
    <property type="match status" value="1"/>
</dbReference>
<dbReference type="PANTHER" id="PTHR35936">
    <property type="entry name" value="MEMBRANE-BOUND LYTIC MUREIN TRANSGLYCOSYLASE F"/>
    <property type="match status" value="1"/>
</dbReference>
<accession>A0A6J7LH88</accession>
<proteinExistence type="predicted"/>
<dbReference type="EMBL" id="CAFBNE010000106">
    <property type="protein sequence ID" value="CAB4965084.1"/>
    <property type="molecule type" value="Genomic_DNA"/>
</dbReference>
<name>A0A6J7LH88_9ZZZZ</name>
<dbReference type="CDD" id="cd13530">
    <property type="entry name" value="PBP2_peptides_like"/>
    <property type="match status" value="1"/>
</dbReference>
<protein>
    <submittedName>
        <fullName evidence="3">Unannotated protein</fullName>
    </submittedName>
</protein>
<reference evidence="3" key="1">
    <citation type="submission" date="2020-05" db="EMBL/GenBank/DDBJ databases">
        <authorList>
            <person name="Chiriac C."/>
            <person name="Salcher M."/>
            <person name="Ghai R."/>
            <person name="Kavagutti S V."/>
        </authorList>
    </citation>
    <scope>NUCLEOTIDE SEQUENCE</scope>
</reference>
<gene>
    <name evidence="3" type="ORF">UFOPK3772_02604</name>
</gene>
<evidence type="ECO:0000256" key="1">
    <source>
        <dbReference type="ARBA" id="ARBA00022729"/>
    </source>
</evidence>
<evidence type="ECO:0000313" key="3">
    <source>
        <dbReference type="EMBL" id="CAB4965084.1"/>
    </source>
</evidence>
<dbReference type="SMART" id="SM00062">
    <property type="entry name" value="PBPb"/>
    <property type="match status" value="1"/>
</dbReference>
<dbReference type="SUPFAM" id="SSF53850">
    <property type="entry name" value="Periplasmic binding protein-like II"/>
    <property type="match status" value="1"/>
</dbReference>
<dbReference type="AlphaFoldDB" id="A0A6J7LH88"/>
<dbReference type="PANTHER" id="PTHR35936:SF17">
    <property type="entry name" value="ARGININE-BINDING EXTRACELLULAR PROTEIN ARTP"/>
    <property type="match status" value="1"/>
</dbReference>
<organism evidence="3">
    <name type="scientific">freshwater metagenome</name>
    <dbReference type="NCBI Taxonomy" id="449393"/>
    <lineage>
        <taxon>unclassified sequences</taxon>
        <taxon>metagenomes</taxon>
        <taxon>ecological metagenomes</taxon>
    </lineage>
</organism>
<feature type="domain" description="Solute-binding protein family 3/N-terminal" evidence="2">
    <location>
        <begin position="65"/>
        <end position="284"/>
    </location>
</feature>
<evidence type="ECO:0000259" key="2">
    <source>
        <dbReference type="SMART" id="SM00062"/>
    </source>
</evidence>
<keyword evidence="1" id="KW-0732">Signal</keyword>